<dbReference type="AlphaFoldDB" id="A0A6A4X5C0"/>
<accession>A0A6A4X5C0</accession>
<dbReference type="InterPro" id="IPR013837">
    <property type="entry name" value="ATP_synth_F0_suB"/>
</dbReference>
<keyword evidence="5 9" id="KW-0999">Mitochondrion inner membrane</keyword>
<comment type="caution">
    <text evidence="10">The sequence shown here is derived from an EMBL/GenBank/DDBJ whole genome shotgun (WGS) entry which is preliminary data.</text>
</comment>
<protein>
    <recommendedName>
        <fullName evidence="9">ATP synthase subunit b</fullName>
    </recommendedName>
</protein>
<evidence type="ECO:0000256" key="5">
    <source>
        <dbReference type="ARBA" id="ARBA00022792"/>
    </source>
</evidence>
<comment type="subunit">
    <text evidence="9">F-type ATPases have 2 components, CF(1) - the catalytic core - and CF(0) - the membrane proton channel. CF(1) and CF(0) have multiple subunits.</text>
</comment>
<proteinExistence type="inferred from homology"/>
<evidence type="ECO:0000256" key="4">
    <source>
        <dbReference type="ARBA" id="ARBA00022781"/>
    </source>
</evidence>
<dbReference type="Pfam" id="PF05405">
    <property type="entry name" value="Mt_ATP-synt_B"/>
    <property type="match status" value="1"/>
</dbReference>
<dbReference type="PANTHER" id="PTHR12733:SF3">
    <property type="entry name" value="ATP SYNTHASE F(0) COMPLEX SUBUNIT B1, MITOCHONDRIAL"/>
    <property type="match status" value="1"/>
</dbReference>
<evidence type="ECO:0000313" key="11">
    <source>
        <dbReference type="Proteomes" id="UP000440578"/>
    </source>
</evidence>
<keyword evidence="2 9" id="KW-0813">Transport</keyword>
<evidence type="ECO:0000256" key="9">
    <source>
        <dbReference type="RuleBase" id="RU368017"/>
    </source>
</evidence>
<comment type="subcellular location">
    <subcellularLocation>
        <location evidence="9">Mitochondrion</location>
    </subcellularLocation>
    <subcellularLocation>
        <location evidence="9">Mitochondrion inner membrane</location>
    </subcellularLocation>
</comment>
<dbReference type="SUPFAM" id="SSF161060">
    <property type="entry name" value="ATP synthase B chain-like"/>
    <property type="match status" value="1"/>
</dbReference>
<evidence type="ECO:0000313" key="10">
    <source>
        <dbReference type="EMBL" id="KAF0312699.1"/>
    </source>
</evidence>
<dbReference type="GO" id="GO:0045259">
    <property type="term" value="C:proton-transporting ATP synthase complex"/>
    <property type="evidence" value="ECO:0007669"/>
    <property type="project" value="UniProtKB-KW"/>
</dbReference>
<keyword evidence="4 9" id="KW-0375">Hydrogen ion transport</keyword>
<dbReference type="EMBL" id="VIIS01000140">
    <property type="protein sequence ID" value="KAF0312699.1"/>
    <property type="molecule type" value="Genomic_DNA"/>
</dbReference>
<dbReference type="Gene3D" id="1.20.5.2210">
    <property type="match status" value="1"/>
</dbReference>
<keyword evidence="8 9" id="KW-0472">Membrane</keyword>
<keyword evidence="6 9" id="KW-0406">Ion transport</keyword>
<name>A0A6A4X5C0_AMPAM</name>
<evidence type="ECO:0000256" key="3">
    <source>
        <dbReference type="ARBA" id="ARBA00022547"/>
    </source>
</evidence>
<evidence type="ECO:0000256" key="2">
    <source>
        <dbReference type="ARBA" id="ARBA00022448"/>
    </source>
</evidence>
<keyword evidence="7 9" id="KW-0496">Mitochondrion</keyword>
<dbReference type="PANTHER" id="PTHR12733">
    <property type="entry name" value="MITOCHONDRIAL ATP SYNTHASE B CHAIN"/>
    <property type="match status" value="1"/>
</dbReference>
<evidence type="ECO:0000256" key="1">
    <source>
        <dbReference type="ARBA" id="ARBA00007479"/>
    </source>
</evidence>
<evidence type="ECO:0000256" key="6">
    <source>
        <dbReference type="ARBA" id="ARBA00023065"/>
    </source>
</evidence>
<comment type="similarity">
    <text evidence="1 9">Belongs to the eukaryotic ATPase B chain family.</text>
</comment>
<reference evidence="10 11" key="1">
    <citation type="submission" date="2019-07" db="EMBL/GenBank/DDBJ databases">
        <title>Draft genome assembly of a fouling barnacle, Amphibalanus amphitrite (Darwin, 1854): The first reference genome for Thecostraca.</title>
        <authorList>
            <person name="Kim W."/>
        </authorList>
    </citation>
    <scope>NUCLEOTIDE SEQUENCE [LARGE SCALE GENOMIC DNA]</scope>
    <source>
        <strain evidence="10">SNU_AA5</strain>
        <tissue evidence="10">Soma without cirri and trophi</tissue>
    </source>
</reference>
<keyword evidence="3 9" id="KW-0138">CF(0)</keyword>
<organism evidence="10 11">
    <name type="scientific">Amphibalanus amphitrite</name>
    <name type="common">Striped barnacle</name>
    <name type="synonym">Balanus amphitrite</name>
    <dbReference type="NCBI Taxonomy" id="1232801"/>
    <lineage>
        <taxon>Eukaryota</taxon>
        <taxon>Metazoa</taxon>
        <taxon>Ecdysozoa</taxon>
        <taxon>Arthropoda</taxon>
        <taxon>Crustacea</taxon>
        <taxon>Multicrustacea</taxon>
        <taxon>Cirripedia</taxon>
        <taxon>Thoracica</taxon>
        <taxon>Thoracicalcarea</taxon>
        <taxon>Balanomorpha</taxon>
        <taxon>Balanoidea</taxon>
        <taxon>Balanidae</taxon>
        <taxon>Amphibalaninae</taxon>
        <taxon>Amphibalanus</taxon>
    </lineage>
</organism>
<sequence>MLSRLALRVATSRPVVLALRSSSTTAPKPAAAAAVAKEDGERDLVNFPRRVRPELPDKVRLGIFPEEWFQAFYKKTGVTGPYMFGTGLLTFLFSKEIYVMEHEFYTAITLFLFGTMLYKKVGPSLSEYLDKRIDEYEAGWAEYRGNQTDGLVAAIEEEKKQQWHAEGQQVLFDAKKENVALQLEATFRERQMTVFNEVKRRLDYQVDTQNVAQGFQQKHLVNWVVDQVQKSITPQQEKDAIKQCLAELKGLAKA</sequence>
<dbReference type="Proteomes" id="UP000440578">
    <property type="component" value="Unassembled WGS sequence"/>
</dbReference>
<evidence type="ECO:0000256" key="7">
    <source>
        <dbReference type="ARBA" id="ARBA00023128"/>
    </source>
</evidence>
<gene>
    <name evidence="10" type="primary">ATPsynB</name>
    <name evidence="10" type="ORF">FJT64_016570</name>
</gene>
<dbReference type="OrthoDB" id="67388at2759"/>
<dbReference type="GO" id="GO:0005743">
    <property type="term" value="C:mitochondrial inner membrane"/>
    <property type="evidence" value="ECO:0007669"/>
    <property type="project" value="UniProtKB-SubCell"/>
</dbReference>
<evidence type="ECO:0000256" key="8">
    <source>
        <dbReference type="ARBA" id="ARBA00023136"/>
    </source>
</evidence>
<comment type="function">
    <text evidence="9">Subunit b, of the mitochondrial membrane ATP synthase complex (F(1)F(0) ATP synthase or Complex V) that produces ATP from ADP in the presence of a proton gradient across the membrane which is generated by electron transport complexes of the respiratory chain. ATP synthase complex consist of a soluble F(1) head domain - the catalytic core - and a membrane F(1) domain - the membrane proton channel. These two domains are linked by a central stalk rotating inside the F(1) region and a stationary peripheral stalk. During catalysis, ATP synthesis in the catalytic domain of F(1) is coupled via a rotary mechanism of the central stalk subunits to proton translocation. In vivo, can only synthesize ATP although its ATP hydrolase activity can be activated artificially in vitro. Part of the complex F(0) domain. Part of the complex F(0) domain and the peripheric stalk, which acts as a stator to hold the catalytic alpha(3)beta(3) subcomplex and subunit a/ATP6 static relative to the rotary elements.</text>
</comment>
<dbReference type="GO" id="GO:0046933">
    <property type="term" value="F:proton-transporting ATP synthase activity, rotational mechanism"/>
    <property type="evidence" value="ECO:0007669"/>
    <property type="project" value="TreeGrafter"/>
</dbReference>
<dbReference type="InterPro" id="IPR008688">
    <property type="entry name" value="ATP_synth_Bsub_B/MI25"/>
</dbReference>
<keyword evidence="11" id="KW-1185">Reference proteome</keyword>